<sequence length="246" mass="27374">MKSHITHHLLITAVFASLSLLTAQTLATESAVADIRVTETVRVPALNAGHSANKAARKKVELASLSGKTGEQLRTTQSVDYWFYDAWVTLYNDRDYDGYFSAFDLEFDADTNYYRAPVYAIVYLGTADYYEPFHVTDVFDLYGDSSEDGVLLENELITGYPSNDYDILIELIDADTDLHVATLDAYSDADLSYQSIESSDYDRPVTSEVVIEHHGGSWGIGASVALLLMVFIRRKKALPVSTNINK</sequence>
<keyword evidence="3" id="KW-1185">Reference proteome</keyword>
<protein>
    <submittedName>
        <fullName evidence="2">Choice-of-anchor H family protein</fullName>
    </submittedName>
</protein>
<evidence type="ECO:0000313" key="3">
    <source>
        <dbReference type="Proteomes" id="UP001218788"/>
    </source>
</evidence>
<dbReference type="RefSeq" id="WP_273642342.1">
    <property type="nucleotide sequence ID" value="NZ_JAQQXP010000003.1"/>
</dbReference>
<dbReference type="Proteomes" id="UP001218788">
    <property type="component" value="Unassembled WGS sequence"/>
</dbReference>
<feature type="chain" id="PRO_5046312438" evidence="1">
    <location>
        <begin position="28"/>
        <end position="246"/>
    </location>
</feature>
<evidence type="ECO:0000313" key="2">
    <source>
        <dbReference type="EMBL" id="MDC8832517.1"/>
    </source>
</evidence>
<dbReference type="EMBL" id="JAQQXP010000003">
    <property type="protein sequence ID" value="MDC8832517.1"/>
    <property type="molecule type" value="Genomic_DNA"/>
</dbReference>
<accession>A0ABT5L6M8</accession>
<comment type="caution">
    <text evidence="2">The sequence shown here is derived from an EMBL/GenBank/DDBJ whole genome shotgun (WGS) entry which is preliminary data.</text>
</comment>
<dbReference type="NCBIfam" id="NF038116">
    <property type="entry name" value="Sden1266_dom"/>
    <property type="match status" value="1"/>
</dbReference>
<organism evidence="2 3">
    <name type="scientific">Alteromonas gilva</name>
    <dbReference type="NCBI Taxonomy" id="2987522"/>
    <lineage>
        <taxon>Bacteria</taxon>
        <taxon>Pseudomonadati</taxon>
        <taxon>Pseudomonadota</taxon>
        <taxon>Gammaproteobacteria</taxon>
        <taxon>Alteromonadales</taxon>
        <taxon>Alteromonadaceae</taxon>
        <taxon>Alteromonas/Salinimonas group</taxon>
        <taxon>Alteromonas</taxon>
    </lineage>
</organism>
<name>A0ABT5L6M8_9ALTE</name>
<gene>
    <name evidence="2" type="ORF">OIK42_17325</name>
</gene>
<reference evidence="2 3" key="1">
    <citation type="submission" date="2022-10" db="EMBL/GenBank/DDBJ databases">
        <title>Alteromonas sp. chi3 Genome sequencing.</title>
        <authorList>
            <person name="Park S."/>
        </authorList>
    </citation>
    <scope>NUCLEOTIDE SEQUENCE [LARGE SCALE GENOMIC DNA]</scope>
    <source>
        <strain evidence="3">chi3</strain>
    </source>
</reference>
<proteinExistence type="predicted"/>
<evidence type="ECO:0000256" key="1">
    <source>
        <dbReference type="SAM" id="SignalP"/>
    </source>
</evidence>
<feature type="signal peptide" evidence="1">
    <location>
        <begin position="1"/>
        <end position="27"/>
    </location>
</feature>
<keyword evidence="1" id="KW-0732">Signal</keyword>